<keyword evidence="8" id="KW-0902">Two-component regulatory system</keyword>
<dbReference type="SUPFAM" id="SSF47384">
    <property type="entry name" value="Homodimeric domain of signal transducing histidine kinase"/>
    <property type="match status" value="1"/>
</dbReference>
<dbReference type="SMART" id="SM00388">
    <property type="entry name" value="HisKA"/>
    <property type="match status" value="1"/>
</dbReference>
<evidence type="ECO:0000256" key="5">
    <source>
        <dbReference type="ARBA" id="ARBA00022741"/>
    </source>
</evidence>
<dbReference type="EC" id="2.7.13.3" evidence="2"/>
<keyword evidence="6" id="KW-0418">Kinase</keyword>
<dbReference type="Gene3D" id="3.30.565.10">
    <property type="entry name" value="Histidine kinase-like ATPase, C-terminal domain"/>
    <property type="match status" value="1"/>
</dbReference>
<evidence type="ECO:0000256" key="6">
    <source>
        <dbReference type="ARBA" id="ARBA00022777"/>
    </source>
</evidence>
<proteinExistence type="predicted"/>
<dbReference type="InterPro" id="IPR036097">
    <property type="entry name" value="HisK_dim/P_sf"/>
</dbReference>
<dbReference type="GO" id="GO:0000155">
    <property type="term" value="F:phosphorelay sensor kinase activity"/>
    <property type="evidence" value="ECO:0007669"/>
    <property type="project" value="InterPro"/>
</dbReference>
<evidence type="ECO:0000256" key="3">
    <source>
        <dbReference type="ARBA" id="ARBA00022553"/>
    </source>
</evidence>
<evidence type="ECO:0000256" key="1">
    <source>
        <dbReference type="ARBA" id="ARBA00000085"/>
    </source>
</evidence>
<dbReference type="InterPro" id="IPR003594">
    <property type="entry name" value="HATPase_dom"/>
</dbReference>
<dbReference type="PANTHER" id="PTHR43065">
    <property type="entry name" value="SENSOR HISTIDINE KINASE"/>
    <property type="match status" value="1"/>
</dbReference>
<dbReference type="Pfam" id="PF00512">
    <property type="entry name" value="HisKA"/>
    <property type="match status" value="1"/>
</dbReference>
<sequence>MTPFVRALEARIPAGASGRNARRALERLMEQPEPDRLDALPEAITRFEQALVETGLDSGEIHDELRALVREKHVALLRDPAVAHVIEAPYRRADMLSWLLRENVGRAERLSAETQRLQQELSRALAEREVLSRELERQRALAEVGLLAAGIAHDFNNLLQVIAGHTAMVRGALPPDHPERESLDKAIAATRRASELSRRMLGLARQESAPAQPFDLNAVVTEVIELVAPSVPRHVRVAPELAETLPPVFADPTDVRRIVLNLLINAWQAIGPSEGTVRIRTGQATARARMPWVEVSDDGCGMSEEMRGRIFEPFFTTRPDGRGLGLPMVHQLVEKHGGQLEVWSETGAGARFRVSLPAAALA</sequence>
<dbReference type="PANTHER" id="PTHR43065:SF46">
    <property type="entry name" value="C4-DICARBOXYLATE TRANSPORT SENSOR PROTEIN DCTB"/>
    <property type="match status" value="1"/>
</dbReference>
<dbReference type="AlphaFoldDB" id="A0A933W1K9"/>
<accession>A0A933W1K9</accession>
<dbReference type="Proteomes" id="UP000696931">
    <property type="component" value="Unassembled WGS sequence"/>
</dbReference>
<keyword evidence="5" id="KW-0547">Nucleotide-binding</keyword>
<keyword evidence="3" id="KW-0597">Phosphoprotein</keyword>
<organism evidence="11 12">
    <name type="scientific">Eiseniibacteriota bacterium</name>
    <dbReference type="NCBI Taxonomy" id="2212470"/>
    <lineage>
        <taxon>Bacteria</taxon>
        <taxon>Candidatus Eiseniibacteriota</taxon>
    </lineage>
</organism>
<keyword evidence="4" id="KW-0808">Transferase</keyword>
<evidence type="ECO:0000256" key="8">
    <source>
        <dbReference type="ARBA" id="ARBA00023012"/>
    </source>
</evidence>
<feature type="domain" description="Histidine kinase" evidence="10">
    <location>
        <begin position="150"/>
        <end position="360"/>
    </location>
</feature>
<dbReference type="InterPro" id="IPR005467">
    <property type="entry name" value="His_kinase_dom"/>
</dbReference>
<feature type="coiled-coil region" evidence="9">
    <location>
        <begin position="100"/>
        <end position="141"/>
    </location>
</feature>
<evidence type="ECO:0000313" key="11">
    <source>
        <dbReference type="EMBL" id="MBI5169150.1"/>
    </source>
</evidence>
<reference evidence="11" key="1">
    <citation type="submission" date="2020-07" db="EMBL/GenBank/DDBJ databases">
        <title>Huge and variable diversity of episymbiotic CPR bacteria and DPANN archaea in groundwater ecosystems.</title>
        <authorList>
            <person name="He C.Y."/>
            <person name="Keren R."/>
            <person name="Whittaker M."/>
            <person name="Farag I.F."/>
            <person name="Doudna J."/>
            <person name="Cate J.H.D."/>
            <person name="Banfield J.F."/>
        </authorList>
    </citation>
    <scope>NUCLEOTIDE SEQUENCE</scope>
    <source>
        <strain evidence="11">NC_groundwater_1813_Pr3_B-0.1um_71_17</strain>
    </source>
</reference>
<dbReference type="EMBL" id="JACRIW010000043">
    <property type="protein sequence ID" value="MBI5169150.1"/>
    <property type="molecule type" value="Genomic_DNA"/>
</dbReference>
<evidence type="ECO:0000259" key="10">
    <source>
        <dbReference type="PROSITE" id="PS50109"/>
    </source>
</evidence>
<evidence type="ECO:0000256" key="2">
    <source>
        <dbReference type="ARBA" id="ARBA00012438"/>
    </source>
</evidence>
<dbReference type="GO" id="GO:0005524">
    <property type="term" value="F:ATP binding"/>
    <property type="evidence" value="ECO:0007669"/>
    <property type="project" value="UniProtKB-KW"/>
</dbReference>
<keyword evidence="9" id="KW-0175">Coiled coil</keyword>
<evidence type="ECO:0000256" key="9">
    <source>
        <dbReference type="SAM" id="Coils"/>
    </source>
</evidence>
<keyword evidence="7" id="KW-0067">ATP-binding</keyword>
<protein>
    <recommendedName>
        <fullName evidence="2">histidine kinase</fullName>
        <ecNumber evidence="2">2.7.13.3</ecNumber>
    </recommendedName>
</protein>
<dbReference type="InterPro" id="IPR004358">
    <property type="entry name" value="Sig_transdc_His_kin-like_C"/>
</dbReference>
<dbReference type="Pfam" id="PF02518">
    <property type="entry name" value="HATPase_c"/>
    <property type="match status" value="1"/>
</dbReference>
<dbReference type="InterPro" id="IPR003661">
    <property type="entry name" value="HisK_dim/P_dom"/>
</dbReference>
<comment type="catalytic activity">
    <reaction evidence="1">
        <text>ATP + protein L-histidine = ADP + protein N-phospho-L-histidine.</text>
        <dbReference type="EC" id="2.7.13.3"/>
    </reaction>
</comment>
<comment type="caution">
    <text evidence="11">The sequence shown here is derived from an EMBL/GenBank/DDBJ whole genome shotgun (WGS) entry which is preliminary data.</text>
</comment>
<evidence type="ECO:0000256" key="7">
    <source>
        <dbReference type="ARBA" id="ARBA00022840"/>
    </source>
</evidence>
<dbReference type="PROSITE" id="PS50109">
    <property type="entry name" value="HIS_KIN"/>
    <property type="match status" value="1"/>
</dbReference>
<dbReference type="InterPro" id="IPR036890">
    <property type="entry name" value="HATPase_C_sf"/>
</dbReference>
<evidence type="ECO:0000313" key="12">
    <source>
        <dbReference type="Proteomes" id="UP000696931"/>
    </source>
</evidence>
<dbReference type="SMART" id="SM00387">
    <property type="entry name" value="HATPase_c"/>
    <property type="match status" value="1"/>
</dbReference>
<dbReference type="SUPFAM" id="SSF55874">
    <property type="entry name" value="ATPase domain of HSP90 chaperone/DNA topoisomerase II/histidine kinase"/>
    <property type="match status" value="1"/>
</dbReference>
<gene>
    <name evidence="11" type="ORF">HZA61_06655</name>
</gene>
<dbReference type="PRINTS" id="PR00344">
    <property type="entry name" value="BCTRLSENSOR"/>
</dbReference>
<name>A0A933W1K9_UNCEI</name>
<evidence type="ECO:0000256" key="4">
    <source>
        <dbReference type="ARBA" id="ARBA00022679"/>
    </source>
</evidence>
<dbReference type="Gene3D" id="1.10.287.130">
    <property type="match status" value="1"/>
</dbReference>